<dbReference type="PANTHER" id="PTHR44154:SF1">
    <property type="entry name" value="QUINONE OXIDOREDUCTASE"/>
    <property type="match status" value="1"/>
</dbReference>
<dbReference type="InterPro" id="IPR051603">
    <property type="entry name" value="Zinc-ADH_QOR/CCCR"/>
</dbReference>
<gene>
    <name evidence="3" type="ORF">BSL78_20320</name>
</gene>
<reference evidence="3 4" key="1">
    <citation type="journal article" date="2017" name="PLoS Biol.">
        <title>The sea cucumber genome provides insights into morphological evolution and visceral regeneration.</title>
        <authorList>
            <person name="Zhang X."/>
            <person name="Sun L."/>
            <person name="Yuan J."/>
            <person name="Sun Y."/>
            <person name="Gao Y."/>
            <person name="Zhang L."/>
            <person name="Li S."/>
            <person name="Dai H."/>
            <person name="Hamel J.F."/>
            <person name="Liu C."/>
            <person name="Yu Y."/>
            <person name="Liu S."/>
            <person name="Lin W."/>
            <person name="Guo K."/>
            <person name="Jin S."/>
            <person name="Xu P."/>
            <person name="Storey K.B."/>
            <person name="Huan P."/>
            <person name="Zhang T."/>
            <person name="Zhou Y."/>
            <person name="Zhang J."/>
            <person name="Lin C."/>
            <person name="Li X."/>
            <person name="Xing L."/>
            <person name="Huo D."/>
            <person name="Sun M."/>
            <person name="Wang L."/>
            <person name="Mercier A."/>
            <person name="Li F."/>
            <person name="Yang H."/>
            <person name="Xiang J."/>
        </authorList>
    </citation>
    <scope>NUCLEOTIDE SEQUENCE [LARGE SCALE GENOMIC DNA]</scope>
    <source>
        <strain evidence="3">Shaxun</strain>
        <tissue evidence="3">Muscle</tissue>
    </source>
</reference>
<dbReference type="Gene3D" id="3.40.50.720">
    <property type="entry name" value="NAD(P)-binding Rossmann-like Domain"/>
    <property type="match status" value="1"/>
</dbReference>
<dbReference type="GO" id="GO:0003730">
    <property type="term" value="F:mRNA 3'-UTR binding"/>
    <property type="evidence" value="ECO:0007669"/>
    <property type="project" value="TreeGrafter"/>
</dbReference>
<evidence type="ECO:0000313" key="3">
    <source>
        <dbReference type="EMBL" id="PIK42827.1"/>
    </source>
</evidence>
<dbReference type="CDD" id="cd08253">
    <property type="entry name" value="zeta_crystallin"/>
    <property type="match status" value="1"/>
</dbReference>
<dbReference type="STRING" id="307972.A0A2G8K487"/>
<dbReference type="SMART" id="SM00829">
    <property type="entry name" value="PKS_ER"/>
    <property type="match status" value="1"/>
</dbReference>
<dbReference type="InterPro" id="IPR013154">
    <property type="entry name" value="ADH-like_N"/>
</dbReference>
<dbReference type="SUPFAM" id="SSF51735">
    <property type="entry name" value="NAD(P)-binding Rossmann-fold domains"/>
    <property type="match status" value="1"/>
</dbReference>
<evidence type="ECO:0000313" key="4">
    <source>
        <dbReference type="Proteomes" id="UP000230750"/>
    </source>
</evidence>
<dbReference type="InterPro" id="IPR013149">
    <property type="entry name" value="ADH-like_C"/>
</dbReference>
<dbReference type="PANTHER" id="PTHR44154">
    <property type="entry name" value="QUINONE OXIDOREDUCTASE"/>
    <property type="match status" value="1"/>
</dbReference>
<dbReference type="EMBL" id="MRZV01000900">
    <property type="protein sequence ID" value="PIK42827.1"/>
    <property type="molecule type" value="Genomic_DNA"/>
</dbReference>
<name>A0A2G8K487_STIJA</name>
<dbReference type="GO" id="GO:0070402">
    <property type="term" value="F:NADPH binding"/>
    <property type="evidence" value="ECO:0007669"/>
    <property type="project" value="TreeGrafter"/>
</dbReference>
<dbReference type="GO" id="GO:0003960">
    <property type="term" value="F:quinone reductase (NADPH) activity"/>
    <property type="evidence" value="ECO:0007669"/>
    <property type="project" value="TreeGrafter"/>
</dbReference>
<dbReference type="InterPro" id="IPR011032">
    <property type="entry name" value="GroES-like_sf"/>
</dbReference>
<keyword evidence="1" id="KW-0521">NADP</keyword>
<sequence>MAKIAMASVIKEFGGPEVLAPSEFKLPHIGSKQVLIRMKAAGINEVEQKMRRGQFRFAQPPFVIGIDGAGVIEETGNEVTKFKKGDRVFFMKPDTGSYSTLCLAPEDNVYHLHKNLTFEEGAILPVPYMTAHRALLQLGKIKQGDFVLVQGGSGAVGLAAIQIAKGLGASRVISTAGTEEGIQLAYEHGADVVRNYKSPDFKQTLKDDVGSGLNLILETNADVNFDLDLDLIARHGKIVIVGKRGPCQCDIGKVLSKETTILGCALLYAATENRQDSADALYRYIEAGWLKPFVGKIYKLDEAPQSHVDMTSRKGAMGKDVISIEK</sequence>
<dbReference type="Gene3D" id="3.90.180.10">
    <property type="entry name" value="Medium-chain alcohol dehydrogenases, catalytic domain"/>
    <property type="match status" value="1"/>
</dbReference>
<evidence type="ECO:0000256" key="1">
    <source>
        <dbReference type="ARBA" id="ARBA00022857"/>
    </source>
</evidence>
<dbReference type="FunFam" id="3.40.50.720:FF:000244">
    <property type="entry name" value="quinone oxidoreductase"/>
    <property type="match status" value="1"/>
</dbReference>
<dbReference type="SUPFAM" id="SSF50129">
    <property type="entry name" value="GroES-like"/>
    <property type="match status" value="1"/>
</dbReference>
<dbReference type="Proteomes" id="UP000230750">
    <property type="component" value="Unassembled WGS sequence"/>
</dbReference>
<dbReference type="AlphaFoldDB" id="A0A2G8K487"/>
<proteinExistence type="predicted"/>
<protein>
    <submittedName>
        <fullName evidence="3">Putative quinone oxidoreductase</fullName>
    </submittedName>
</protein>
<evidence type="ECO:0000259" key="2">
    <source>
        <dbReference type="SMART" id="SM00829"/>
    </source>
</evidence>
<dbReference type="Pfam" id="PF00107">
    <property type="entry name" value="ADH_zinc_N"/>
    <property type="match status" value="1"/>
</dbReference>
<keyword evidence="4" id="KW-1185">Reference proteome</keyword>
<feature type="domain" description="Enoyl reductase (ER)" evidence="2">
    <location>
        <begin position="14"/>
        <end position="322"/>
    </location>
</feature>
<dbReference type="InterPro" id="IPR020843">
    <property type="entry name" value="ER"/>
</dbReference>
<accession>A0A2G8K487</accession>
<dbReference type="Pfam" id="PF08240">
    <property type="entry name" value="ADH_N"/>
    <property type="match status" value="1"/>
</dbReference>
<dbReference type="InterPro" id="IPR036291">
    <property type="entry name" value="NAD(P)-bd_dom_sf"/>
</dbReference>
<dbReference type="OrthoDB" id="3941538at2759"/>
<dbReference type="GO" id="GO:0005829">
    <property type="term" value="C:cytosol"/>
    <property type="evidence" value="ECO:0007669"/>
    <property type="project" value="TreeGrafter"/>
</dbReference>
<organism evidence="3 4">
    <name type="scientific">Stichopus japonicus</name>
    <name type="common">Sea cucumber</name>
    <dbReference type="NCBI Taxonomy" id="307972"/>
    <lineage>
        <taxon>Eukaryota</taxon>
        <taxon>Metazoa</taxon>
        <taxon>Echinodermata</taxon>
        <taxon>Eleutherozoa</taxon>
        <taxon>Echinozoa</taxon>
        <taxon>Holothuroidea</taxon>
        <taxon>Aspidochirotacea</taxon>
        <taxon>Aspidochirotida</taxon>
        <taxon>Stichopodidae</taxon>
        <taxon>Apostichopus</taxon>
    </lineage>
</organism>
<comment type="caution">
    <text evidence="3">The sequence shown here is derived from an EMBL/GenBank/DDBJ whole genome shotgun (WGS) entry which is preliminary data.</text>
</comment>